<evidence type="ECO:0008006" key="3">
    <source>
        <dbReference type="Google" id="ProtNLM"/>
    </source>
</evidence>
<dbReference type="EMBL" id="CP090145">
    <property type="protein sequence ID" value="UOX32557.1"/>
    <property type="molecule type" value="Genomic_DNA"/>
</dbReference>
<dbReference type="RefSeq" id="WP_246915386.1">
    <property type="nucleotide sequence ID" value="NZ_CP090145.1"/>
</dbReference>
<evidence type="ECO:0000313" key="2">
    <source>
        <dbReference type="Proteomes" id="UP000830454"/>
    </source>
</evidence>
<accession>A0ABY4HK04</accession>
<dbReference type="SUPFAM" id="SSF54534">
    <property type="entry name" value="FKBP-like"/>
    <property type="match status" value="1"/>
</dbReference>
<dbReference type="Proteomes" id="UP000830454">
    <property type="component" value="Chromosome"/>
</dbReference>
<dbReference type="PROSITE" id="PS00018">
    <property type="entry name" value="EF_HAND_1"/>
    <property type="match status" value="1"/>
</dbReference>
<name>A0ABY4HK04_9FLAO</name>
<evidence type="ECO:0000313" key="1">
    <source>
        <dbReference type="EMBL" id="UOX32557.1"/>
    </source>
</evidence>
<keyword evidence="2" id="KW-1185">Reference proteome</keyword>
<proteinExistence type="predicted"/>
<reference evidence="1" key="2">
    <citation type="submission" date="2022-04" db="EMBL/GenBank/DDBJ databases">
        <title>Complete Genome Sequence of Flavobacterium sediminilitoris YSM-43, Isolated from a Tidal Sediment.</title>
        <authorList>
            <person name="Lee P.A."/>
        </authorList>
    </citation>
    <scope>NUCLEOTIDE SEQUENCE</scope>
    <source>
        <strain evidence="1">YSM-43</strain>
    </source>
</reference>
<dbReference type="InterPro" id="IPR018247">
    <property type="entry name" value="EF_Hand_1_Ca_BS"/>
</dbReference>
<dbReference type="InterPro" id="IPR046357">
    <property type="entry name" value="PPIase_dom_sf"/>
</dbReference>
<organism evidence="1 2">
    <name type="scientific">Flavobacterium sediminilitoris</name>
    <dbReference type="NCBI Taxonomy" id="2024526"/>
    <lineage>
        <taxon>Bacteria</taxon>
        <taxon>Pseudomonadati</taxon>
        <taxon>Bacteroidota</taxon>
        <taxon>Flavobacteriia</taxon>
        <taxon>Flavobacteriales</taxon>
        <taxon>Flavobacteriaceae</taxon>
        <taxon>Flavobacterium</taxon>
    </lineage>
</organism>
<reference evidence="1" key="1">
    <citation type="submission" date="2021-12" db="EMBL/GenBank/DDBJ databases">
        <authorList>
            <person name="Cha I.-T."/>
            <person name="Lee K.-E."/>
            <person name="Park S.-J."/>
        </authorList>
    </citation>
    <scope>NUCLEOTIDE SEQUENCE</scope>
    <source>
        <strain evidence="1">YSM-43</strain>
    </source>
</reference>
<dbReference type="PROSITE" id="PS51257">
    <property type="entry name" value="PROKAR_LIPOPROTEIN"/>
    <property type="match status" value="1"/>
</dbReference>
<dbReference type="Gene3D" id="3.10.50.40">
    <property type="match status" value="1"/>
</dbReference>
<sequence length="339" mass="38298">MKNIFKSSFFVMVAMLVISCNKDDSSNSSIELRNRQDVYDENIAEIEAYLKATYLTVDADLDATVDSIDAGQVSIWDQLDYPLQSVTVKNDARTTNFTDGRFPDDVDYKLYYIVLNEGGGEFPKSVDSTLVGYKGWNLENKIFDQNDQGVWFTFPQLGQFDPVSISGFRQILSKVRTSPNAPTLESDGTLTWSDYGNVLVFIPSGLAYFSSPRAGIGAYKPIAFQTKLYKLKKNDHDRDRVLSVYEDLNNDNDYFNDDTDGDRIPDFLDIDDDGDGFVTKTEIKKPEGEAGLLKYYPFNIVLDDPTTPEDETELKGIPSCSNDFTTPARLRKHLDRNCH</sequence>
<protein>
    <recommendedName>
        <fullName evidence="3">Peptidylprolyl isomerase</fullName>
    </recommendedName>
</protein>
<gene>
    <name evidence="1" type="ORF">LXD69_10905</name>
</gene>